<dbReference type="Proteomes" id="UP000093482">
    <property type="component" value="Unassembled WGS sequence"/>
</dbReference>
<dbReference type="AlphaFoldDB" id="A0A1C0YP59"/>
<evidence type="ECO:0000313" key="1">
    <source>
        <dbReference type="EMBL" id="OCS88859.1"/>
    </source>
</evidence>
<evidence type="ECO:0008006" key="3">
    <source>
        <dbReference type="Google" id="ProtNLM"/>
    </source>
</evidence>
<evidence type="ECO:0000313" key="2">
    <source>
        <dbReference type="Proteomes" id="UP000093482"/>
    </source>
</evidence>
<dbReference type="Gene3D" id="3.40.1350.10">
    <property type="match status" value="1"/>
</dbReference>
<dbReference type="RefSeq" id="WP_066465621.1">
    <property type="nucleotide sequence ID" value="NZ_MATO01000050.1"/>
</dbReference>
<dbReference type="InterPro" id="IPR011856">
    <property type="entry name" value="tRNA_endonuc-like_dom_sf"/>
</dbReference>
<accession>A0A1C0YP59</accession>
<sequence length="146" mass="16812">MPKIIPSPKKSGEFAEYLVFLELSLKGHILKFPKVNQPGYDLKILNKNLKIEIKHIQYTADSSKDSFKLSKLQVNKNAFDFLILVISDCTLNTISNISYYIFSQAEILTIKNHSGRSREYTYNLKQDGLSLSGELLDPYHNKWNKI</sequence>
<comment type="caution">
    <text evidence="1">The sequence shown here is derived from an EMBL/GenBank/DDBJ whole genome shotgun (WGS) entry which is preliminary data.</text>
</comment>
<reference evidence="1 2" key="1">
    <citation type="submission" date="2016-07" db="EMBL/GenBank/DDBJ databases">
        <title>Caryophanon latum genome sequencing.</title>
        <authorList>
            <person name="Verma A."/>
            <person name="Pal Y."/>
            <person name="Krishnamurthi S."/>
        </authorList>
    </citation>
    <scope>NUCLEOTIDE SEQUENCE [LARGE SCALE GENOMIC DNA]</scope>
    <source>
        <strain evidence="1 2">DSM 14151</strain>
    </source>
</reference>
<proteinExistence type="predicted"/>
<dbReference type="EMBL" id="MATO01000050">
    <property type="protein sequence ID" value="OCS88859.1"/>
    <property type="molecule type" value="Genomic_DNA"/>
</dbReference>
<protein>
    <recommendedName>
        <fullName evidence="3">PD(D/E)XK endonuclease domain-containing protein</fullName>
    </recommendedName>
</protein>
<organism evidence="1 2">
    <name type="scientific">Caryophanon latum</name>
    <dbReference type="NCBI Taxonomy" id="33977"/>
    <lineage>
        <taxon>Bacteria</taxon>
        <taxon>Bacillati</taxon>
        <taxon>Bacillota</taxon>
        <taxon>Bacilli</taxon>
        <taxon>Bacillales</taxon>
        <taxon>Caryophanaceae</taxon>
        <taxon>Caryophanon</taxon>
    </lineage>
</organism>
<gene>
    <name evidence="1" type="ORF">A6K76_13660</name>
</gene>
<dbReference type="OrthoDB" id="10007187at2"/>
<dbReference type="GO" id="GO:0003676">
    <property type="term" value="F:nucleic acid binding"/>
    <property type="evidence" value="ECO:0007669"/>
    <property type="project" value="InterPro"/>
</dbReference>
<keyword evidence="2" id="KW-1185">Reference proteome</keyword>
<name>A0A1C0YP59_9BACL</name>